<evidence type="ECO:0008006" key="4">
    <source>
        <dbReference type="Google" id="ProtNLM"/>
    </source>
</evidence>
<dbReference type="EMBL" id="KQ965781">
    <property type="protein sequence ID" value="KXS13226.1"/>
    <property type="molecule type" value="Genomic_DNA"/>
</dbReference>
<name>A0A139A8Z6_GONPJ</name>
<sequence>MSVHSGSSGSFRRELPVPPAPAPARSNLAEAIDMLAAGEYMEFLPSSTGLFSALRSSGKRRFVWVDIATMTLMFNRGKDSKGKSKSKSELTEDEIKAETILAVYSEMPPNQKVRGDDAGTSTSVPILVLSTVDHPIEAGRGGLRLRADTKETHDLWAKVCFLR</sequence>
<evidence type="ECO:0000313" key="2">
    <source>
        <dbReference type="EMBL" id="KXS13226.1"/>
    </source>
</evidence>
<evidence type="ECO:0000256" key="1">
    <source>
        <dbReference type="SAM" id="MobiDB-lite"/>
    </source>
</evidence>
<dbReference type="Proteomes" id="UP000070544">
    <property type="component" value="Unassembled WGS sequence"/>
</dbReference>
<evidence type="ECO:0000313" key="3">
    <source>
        <dbReference type="Proteomes" id="UP000070544"/>
    </source>
</evidence>
<keyword evidence="3" id="KW-1185">Reference proteome</keyword>
<reference evidence="2 3" key="1">
    <citation type="journal article" date="2015" name="Genome Biol. Evol.">
        <title>Phylogenomic analyses indicate that early fungi evolved digesting cell walls of algal ancestors of land plants.</title>
        <authorList>
            <person name="Chang Y."/>
            <person name="Wang S."/>
            <person name="Sekimoto S."/>
            <person name="Aerts A.L."/>
            <person name="Choi C."/>
            <person name="Clum A."/>
            <person name="LaButti K.M."/>
            <person name="Lindquist E.A."/>
            <person name="Yee Ngan C."/>
            <person name="Ohm R.A."/>
            <person name="Salamov A.A."/>
            <person name="Grigoriev I.V."/>
            <person name="Spatafora J.W."/>
            <person name="Berbee M.L."/>
        </authorList>
    </citation>
    <scope>NUCLEOTIDE SEQUENCE [LARGE SCALE GENOMIC DNA]</scope>
    <source>
        <strain evidence="2 3">JEL478</strain>
    </source>
</reference>
<organism evidence="2 3">
    <name type="scientific">Gonapodya prolifera (strain JEL478)</name>
    <name type="common">Monoblepharis prolifera</name>
    <dbReference type="NCBI Taxonomy" id="1344416"/>
    <lineage>
        <taxon>Eukaryota</taxon>
        <taxon>Fungi</taxon>
        <taxon>Fungi incertae sedis</taxon>
        <taxon>Chytridiomycota</taxon>
        <taxon>Chytridiomycota incertae sedis</taxon>
        <taxon>Monoblepharidomycetes</taxon>
        <taxon>Monoblepharidales</taxon>
        <taxon>Gonapodyaceae</taxon>
        <taxon>Gonapodya</taxon>
    </lineage>
</organism>
<accession>A0A139A8Z6</accession>
<protein>
    <recommendedName>
        <fullName evidence="4">PH domain-containing protein</fullName>
    </recommendedName>
</protein>
<feature type="compositionally biased region" description="Polar residues" evidence="1">
    <location>
        <begin position="1"/>
        <end position="10"/>
    </location>
</feature>
<dbReference type="AlphaFoldDB" id="A0A139A8Z6"/>
<proteinExistence type="predicted"/>
<feature type="region of interest" description="Disordered" evidence="1">
    <location>
        <begin position="1"/>
        <end position="23"/>
    </location>
</feature>
<gene>
    <name evidence="2" type="ORF">M427DRAFT_384351</name>
</gene>